<dbReference type="Proteomes" id="UP000233837">
    <property type="component" value="Unassembled WGS sequence"/>
</dbReference>
<dbReference type="AlphaFoldDB" id="A0A2I0WC02"/>
<keyword evidence="2" id="KW-1185">Reference proteome</keyword>
<reference evidence="1 2" key="2">
    <citation type="journal article" date="2017" name="Nature">
        <title>The Apostasia genome and the evolution of orchids.</title>
        <authorList>
            <person name="Zhang G.Q."/>
            <person name="Liu K.W."/>
            <person name="Li Z."/>
            <person name="Lohaus R."/>
            <person name="Hsiao Y.Y."/>
            <person name="Niu S.C."/>
            <person name="Wang J.Y."/>
            <person name="Lin Y.C."/>
            <person name="Xu Q."/>
            <person name="Chen L.J."/>
            <person name="Yoshida K."/>
            <person name="Fujiwara S."/>
            <person name="Wang Z.W."/>
            <person name="Zhang Y.Q."/>
            <person name="Mitsuda N."/>
            <person name="Wang M."/>
            <person name="Liu G.H."/>
            <person name="Pecoraro L."/>
            <person name="Huang H.X."/>
            <person name="Xiao X.J."/>
            <person name="Lin M."/>
            <person name="Wu X.Y."/>
            <person name="Wu W.L."/>
            <person name="Chen Y.Y."/>
            <person name="Chang S.B."/>
            <person name="Sakamoto S."/>
            <person name="Ohme-Takagi M."/>
            <person name="Yagi M."/>
            <person name="Zeng S.J."/>
            <person name="Shen C.Y."/>
            <person name="Yeh C.M."/>
            <person name="Luo Y.B."/>
            <person name="Tsai W.C."/>
            <person name="Van de Peer Y."/>
            <person name="Liu Z.J."/>
        </authorList>
    </citation>
    <scope>NUCLEOTIDE SEQUENCE [LARGE SCALE GENOMIC DNA]</scope>
    <source>
        <tissue evidence="1">The whole plant</tissue>
    </source>
</reference>
<name>A0A2I0WC02_9ASPA</name>
<gene>
    <name evidence="1" type="ORF">MA16_Dca021378</name>
</gene>
<proteinExistence type="predicted"/>
<reference evidence="1 2" key="1">
    <citation type="journal article" date="2016" name="Sci. Rep.">
        <title>The Dendrobium catenatum Lindl. genome sequence provides insights into polysaccharide synthase, floral development and adaptive evolution.</title>
        <authorList>
            <person name="Zhang G.Q."/>
            <person name="Xu Q."/>
            <person name="Bian C."/>
            <person name="Tsai W.C."/>
            <person name="Yeh C.M."/>
            <person name="Liu K.W."/>
            <person name="Yoshida K."/>
            <person name="Zhang L.S."/>
            <person name="Chang S.B."/>
            <person name="Chen F."/>
            <person name="Shi Y."/>
            <person name="Su Y.Y."/>
            <person name="Zhang Y.Q."/>
            <person name="Chen L.J."/>
            <person name="Yin Y."/>
            <person name="Lin M."/>
            <person name="Huang H."/>
            <person name="Deng H."/>
            <person name="Wang Z.W."/>
            <person name="Zhu S.L."/>
            <person name="Zhao X."/>
            <person name="Deng C."/>
            <person name="Niu S.C."/>
            <person name="Huang J."/>
            <person name="Wang M."/>
            <person name="Liu G.H."/>
            <person name="Yang H.J."/>
            <person name="Xiao X.J."/>
            <person name="Hsiao Y.Y."/>
            <person name="Wu W.L."/>
            <person name="Chen Y.Y."/>
            <person name="Mitsuda N."/>
            <person name="Ohme-Takagi M."/>
            <person name="Luo Y.B."/>
            <person name="Van de Peer Y."/>
            <person name="Liu Z.J."/>
        </authorList>
    </citation>
    <scope>NUCLEOTIDE SEQUENCE [LARGE SCALE GENOMIC DNA]</scope>
    <source>
        <tissue evidence="1">The whole plant</tissue>
    </source>
</reference>
<evidence type="ECO:0000313" key="2">
    <source>
        <dbReference type="Proteomes" id="UP000233837"/>
    </source>
</evidence>
<organism evidence="1 2">
    <name type="scientific">Dendrobium catenatum</name>
    <dbReference type="NCBI Taxonomy" id="906689"/>
    <lineage>
        <taxon>Eukaryota</taxon>
        <taxon>Viridiplantae</taxon>
        <taxon>Streptophyta</taxon>
        <taxon>Embryophyta</taxon>
        <taxon>Tracheophyta</taxon>
        <taxon>Spermatophyta</taxon>
        <taxon>Magnoliopsida</taxon>
        <taxon>Liliopsida</taxon>
        <taxon>Asparagales</taxon>
        <taxon>Orchidaceae</taxon>
        <taxon>Epidendroideae</taxon>
        <taxon>Malaxideae</taxon>
        <taxon>Dendrobiinae</taxon>
        <taxon>Dendrobium</taxon>
    </lineage>
</organism>
<dbReference type="EMBL" id="KZ502769">
    <property type="protein sequence ID" value="PKU73187.1"/>
    <property type="molecule type" value="Genomic_DNA"/>
</dbReference>
<evidence type="ECO:0000313" key="1">
    <source>
        <dbReference type="EMBL" id="PKU73187.1"/>
    </source>
</evidence>
<accession>A0A2I0WC02</accession>
<sequence>MSPRYGLDTLQARTGMVARSPHNLHPLVSTSQRDPPISSAHISLLHVAQSALAPQSSRIAPQAAQARPCTCPHASQAHYRATPRACPHPLNSLVPAVF</sequence>
<protein>
    <submittedName>
        <fullName evidence="1">Uncharacterized protein</fullName>
    </submittedName>
</protein>